<evidence type="ECO:0000313" key="1">
    <source>
        <dbReference type="EMBL" id="KGO78649.1"/>
    </source>
</evidence>
<gene>
    <name evidence="1" type="ORF">Q763_17390</name>
</gene>
<dbReference type="Proteomes" id="UP000030129">
    <property type="component" value="Unassembled WGS sequence"/>
</dbReference>
<dbReference type="EMBL" id="JRLV01000037">
    <property type="protein sequence ID" value="KGO78649.1"/>
    <property type="molecule type" value="Genomic_DNA"/>
</dbReference>
<protein>
    <submittedName>
        <fullName evidence="1">Uncharacterized protein</fullName>
    </submittedName>
</protein>
<name>A0A0A2LFN1_9FLAO</name>
<dbReference type="AlphaFoldDB" id="A0A0A2LFN1"/>
<proteinExistence type="predicted"/>
<sequence length="59" mass="6727">MSKKVNNEPFSKRAALSIFLFIISRFLVCPKSLITHYFALSISSQIITILSQNAIFQHI</sequence>
<comment type="caution">
    <text evidence="1">The sequence shown here is derived from an EMBL/GenBank/DDBJ whole genome shotgun (WGS) entry which is preliminary data.</text>
</comment>
<reference evidence="1 2" key="1">
    <citation type="submission" date="2013-09" db="EMBL/GenBank/DDBJ databases">
        <authorList>
            <person name="Zeng Z."/>
            <person name="Chen C."/>
        </authorList>
    </citation>
    <scope>NUCLEOTIDE SEQUENCE [LARGE SCALE GENOMIC DNA]</scope>
    <source>
        <strain evidence="1 2">F44-8</strain>
    </source>
</reference>
<organism evidence="1 2">
    <name type="scientific">Flavobacterium beibuense F44-8</name>
    <dbReference type="NCBI Taxonomy" id="1406840"/>
    <lineage>
        <taxon>Bacteria</taxon>
        <taxon>Pseudomonadati</taxon>
        <taxon>Bacteroidota</taxon>
        <taxon>Flavobacteriia</taxon>
        <taxon>Flavobacteriales</taxon>
        <taxon>Flavobacteriaceae</taxon>
        <taxon>Flavobacterium</taxon>
    </lineage>
</organism>
<accession>A0A0A2LFN1</accession>
<evidence type="ECO:0000313" key="2">
    <source>
        <dbReference type="Proteomes" id="UP000030129"/>
    </source>
</evidence>
<keyword evidence="2" id="KW-1185">Reference proteome</keyword>